<keyword evidence="5" id="KW-1185">Reference proteome</keyword>
<evidence type="ECO:0000313" key="5">
    <source>
        <dbReference type="Proteomes" id="UP000658320"/>
    </source>
</evidence>
<gene>
    <name evidence="4" type="ORF">GCM10010251_89940</name>
</gene>
<dbReference type="PRINTS" id="PR00081">
    <property type="entry name" value="GDHRDH"/>
</dbReference>
<evidence type="ECO:0000313" key="4">
    <source>
        <dbReference type="EMBL" id="GGR59193.1"/>
    </source>
</evidence>
<protein>
    <recommendedName>
        <fullName evidence="6">Short-chain dehydrogenase</fullName>
    </recommendedName>
</protein>
<sequence length="220" mass="23441">MQTALDAYGTVDILINNAGNIRNAPFTELTPDSIEALLAVHVKGAFYVTQPAFAVMRDKGYGRIVFTSSASGVFGNPEQANYGAAKGAVLGLANVVALEGASHGILVNTVLPMAQSRMGADMNPDMMATLPTTPAHTEPEMVTAMVAYLASEENPYTHEVFSIARGRYARAFIGVTEGWHVAADEPLATADDVRRHIARIRDQDGYHVPGSLIEEAGLIP</sequence>
<evidence type="ECO:0000256" key="3">
    <source>
        <dbReference type="RuleBase" id="RU000363"/>
    </source>
</evidence>
<dbReference type="InterPro" id="IPR020904">
    <property type="entry name" value="Sc_DH/Rdtase_CS"/>
</dbReference>
<reference evidence="4" key="1">
    <citation type="journal article" date="2014" name="Int. J. Syst. Evol. Microbiol.">
        <title>Complete genome sequence of Corynebacterium casei LMG S-19264T (=DSM 44701T), isolated from a smear-ripened cheese.</title>
        <authorList>
            <consortium name="US DOE Joint Genome Institute (JGI-PGF)"/>
            <person name="Walter F."/>
            <person name="Albersmeier A."/>
            <person name="Kalinowski J."/>
            <person name="Ruckert C."/>
        </authorList>
    </citation>
    <scope>NUCLEOTIDE SEQUENCE</scope>
    <source>
        <strain evidence="4">JCM 4346</strain>
    </source>
</reference>
<reference evidence="4" key="2">
    <citation type="submission" date="2020-09" db="EMBL/GenBank/DDBJ databases">
        <authorList>
            <person name="Sun Q."/>
            <person name="Ohkuma M."/>
        </authorList>
    </citation>
    <scope>NUCLEOTIDE SEQUENCE</scope>
    <source>
        <strain evidence="4">JCM 4346</strain>
    </source>
</reference>
<dbReference type="InterPro" id="IPR051687">
    <property type="entry name" value="Peroxisomal_Beta-Oxidation"/>
</dbReference>
<comment type="similarity">
    <text evidence="1 3">Belongs to the short-chain dehydrogenases/reductases (SDR) family.</text>
</comment>
<name>A0A918KZQ1_9ACTN</name>
<organism evidence="4 5">
    <name type="scientific">Streptomyces aurantiogriseus</name>
    <dbReference type="NCBI Taxonomy" id="66870"/>
    <lineage>
        <taxon>Bacteria</taxon>
        <taxon>Bacillati</taxon>
        <taxon>Actinomycetota</taxon>
        <taxon>Actinomycetes</taxon>
        <taxon>Kitasatosporales</taxon>
        <taxon>Streptomycetaceae</taxon>
        <taxon>Streptomyces</taxon>
    </lineage>
</organism>
<dbReference type="PANTHER" id="PTHR45024:SF2">
    <property type="entry name" value="SCP2 DOMAIN-CONTAINING PROTEIN"/>
    <property type="match status" value="1"/>
</dbReference>
<comment type="caution">
    <text evidence="4">The sequence shown here is derived from an EMBL/GenBank/DDBJ whole genome shotgun (WGS) entry which is preliminary data.</text>
</comment>
<keyword evidence="2" id="KW-0560">Oxidoreductase</keyword>
<dbReference type="PROSITE" id="PS00061">
    <property type="entry name" value="ADH_SHORT"/>
    <property type="match status" value="1"/>
</dbReference>
<dbReference type="GO" id="GO:0016491">
    <property type="term" value="F:oxidoreductase activity"/>
    <property type="evidence" value="ECO:0007669"/>
    <property type="project" value="UniProtKB-KW"/>
</dbReference>
<dbReference type="RefSeq" id="WP_229911515.1">
    <property type="nucleotide sequence ID" value="NZ_BMSX01000037.1"/>
</dbReference>
<dbReference type="InterPro" id="IPR036291">
    <property type="entry name" value="NAD(P)-bd_dom_sf"/>
</dbReference>
<dbReference type="AlphaFoldDB" id="A0A918KZQ1"/>
<dbReference type="PANTHER" id="PTHR45024">
    <property type="entry name" value="DEHYDROGENASES, SHORT CHAIN"/>
    <property type="match status" value="1"/>
</dbReference>
<accession>A0A918KZQ1</accession>
<evidence type="ECO:0008006" key="6">
    <source>
        <dbReference type="Google" id="ProtNLM"/>
    </source>
</evidence>
<dbReference type="PRINTS" id="PR00080">
    <property type="entry name" value="SDRFAMILY"/>
</dbReference>
<evidence type="ECO:0000256" key="1">
    <source>
        <dbReference type="ARBA" id="ARBA00006484"/>
    </source>
</evidence>
<dbReference type="Gene3D" id="3.40.50.720">
    <property type="entry name" value="NAD(P)-binding Rossmann-like Domain"/>
    <property type="match status" value="1"/>
</dbReference>
<dbReference type="Pfam" id="PF00106">
    <property type="entry name" value="adh_short"/>
    <property type="match status" value="1"/>
</dbReference>
<dbReference type="EMBL" id="BMSX01000037">
    <property type="protein sequence ID" value="GGR59193.1"/>
    <property type="molecule type" value="Genomic_DNA"/>
</dbReference>
<dbReference type="InterPro" id="IPR002347">
    <property type="entry name" value="SDR_fam"/>
</dbReference>
<proteinExistence type="inferred from homology"/>
<dbReference type="SUPFAM" id="SSF51735">
    <property type="entry name" value="NAD(P)-binding Rossmann-fold domains"/>
    <property type="match status" value="1"/>
</dbReference>
<dbReference type="Proteomes" id="UP000658320">
    <property type="component" value="Unassembled WGS sequence"/>
</dbReference>
<evidence type="ECO:0000256" key="2">
    <source>
        <dbReference type="ARBA" id="ARBA00023002"/>
    </source>
</evidence>